<dbReference type="PANTHER" id="PTHR48414">
    <property type="entry name" value="POP5 HOMOLOG, RIBONUCLEASE P_MRP SUBUNIT"/>
    <property type="match status" value="1"/>
</dbReference>
<name>A0AAD9LN78_9STRA</name>
<dbReference type="InterPro" id="IPR002759">
    <property type="entry name" value="Pop5/Rpp14/Rnp2-like"/>
</dbReference>
<organism evidence="3 4">
    <name type="scientific">Phytophthora citrophthora</name>
    <dbReference type="NCBI Taxonomy" id="4793"/>
    <lineage>
        <taxon>Eukaryota</taxon>
        <taxon>Sar</taxon>
        <taxon>Stramenopiles</taxon>
        <taxon>Oomycota</taxon>
        <taxon>Peronosporomycetes</taxon>
        <taxon>Peronosporales</taxon>
        <taxon>Peronosporaceae</taxon>
        <taxon>Phytophthora</taxon>
    </lineage>
</organism>
<accession>A0AAD9LN78</accession>
<comment type="caution">
    <text evidence="3">The sequence shown here is derived from an EMBL/GenBank/DDBJ whole genome shotgun (WGS) entry which is preliminary data.</text>
</comment>
<evidence type="ECO:0000256" key="2">
    <source>
        <dbReference type="ARBA" id="ARBA00022694"/>
    </source>
</evidence>
<reference evidence="3" key="1">
    <citation type="submission" date="2023-08" db="EMBL/GenBank/DDBJ databases">
        <title>Reference Genome Resource for the Citrus Pathogen Phytophthora citrophthora.</title>
        <authorList>
            <person name="Moller H."/>
            <person name="Coetzee B."/>
            <person name="Rose L.J."/>
            <person name="Van Niekerk J.M."/>
        </authorList>
    </citation>
    <scope>NUCLEOTIDE SEQUENCE</scope>
    <source>
        <strain evidence="3">STE-U-9442</strain>
    </source>
</reference>
<comment type="similarity">
    <text evidence="1">Belongs to the eukaryotic/archaeal RNase P protein component 2 family.</text>
</comment>
<evidence type="ECO:0000313" key="4">
    <source>
        <dbReference type="Proteomes" id="UP001259832"/>
    </source>
</evidence>
<dbReference type="PANTHER" id="PTHR48414:SF1">
    <property type="entry name" value="POP5 HOMOLOG, RIBONUCLEASE P_MRP SUBUNIT"/>
    <property type="match status" value="1"/>
</dbReference>
<sequence length="181" mass="20660">MKNPHLKSIKHLEPYVMVRLKTRYLVVEATGTRKLTIKKEDIAALIRESITKSYGDFGSGLSQYAFQGERAPEYNGTQLKFDIDVYFVCCAVLYYNPQTRLAAIRCAREMCKMVETSLVFVTDLHNQDVNIRVARVCGSSRTCRDHLLKFSLERATALDLYAAQPNFDEDARAEIARIDPQ</sequence>
<dbReference type="Pfam" id="PF01900">
    <property type="entry name" value="RNase_P_Rpp14"/>
    <property type="match status" value="1"/>
</dbReference>
<dbReference type="GO" id="GO:0001682">
    <property type="term" value="P:tRNA 5'-leader removal"/>
    <property type="evidence" value="ECO:0007669"/>
    <property type="project" value="InterPro"/>
</dbReference>
<dbReference type="AlphaFoldDB" id="A0AAD9LN78"/>
<dbReference type="EMBL" id="JASMQC010000007">
    <property type="protein sequence ID" value="KAK1943583.1"/>
    <property type="molecule type" value="Genomic_DNA"/>
</dbReference>
<protein>
    <submittedName>
        <fullName evidence="3">Ribonuclease P/MRP protein subunit POP5</fullName>
    </submittedName>
</protein>
<dbReference type="Gene3D" id="3.30.70.3250">
    <property type="entry name" value="Ribonuclease P, Pop5 subunit"/>
    <property type="match status" value="1"/>
</dbReference>
<dbReference type="Proteomes" id="UP001259832">
    <property type="component" value="Unassembled WGS sequence"/>
</dbReference>
<dbReference type="GO" id="GO:0030677">
    <property type="term" value="C:ribonuclease P complex"/>
    <property type="evidence" value="ECO:0007669"/>
    <property type="project" value="InterPro"/>
</dbReference>
<proteinExistence type="inferred from homology"/>
<gene>
    <name evidence="3" type="ORF">P3T76_004979</name>
</gene>
<dbReference type="SUPFAM" id="SSF160350">
    <property type="entry name" value="Rnp2-like"/>
    <property type="match status" value="1"/>
</dbReference>
<keyword evidence="2" id="KW-0819">tRNA processing</keyword>
<dbReference type="InterPro" id="IPR038085">
    <property type="entry name" value="Rnp2-like_sf"/>
</dbReference>
<evidence type="ECO:0000256" key="1">
    <source>
        <dbReference type="ARBA" id="ARBA00010800"/>
    </source>
</evidence>
<keyword evidence="4" id="KW-1185">Reference proteome</keyword>
<evidence type="ECO:0000313" key="3">
    <source>
        <dbReference type="EMBL" id="KAK1943583.1"/>
    </source>
</evidence>